<name>A0A087T3W5_STEMI</name>
<evidence type="ECO:0000256" key="4">
    <source>
        <dbReference type="ARBA" id="ARBA00023157"/>
    </source>
</evidence>
<dbReference type="Pfam" id="PF00219">
    <property type="entry name" value="IGFBP"/>
    <property type="match status" value="1"/>
</dbReference>
<evidence type="ECO:0000313" key="8">
    <source>
        <dbReference type="Proteomes" id="UP000054359"/>
    </source>
</evidence>
<dbReference type="InterPro" id="IPR009030">
    <property type="entry name" value="Growth_fac_rcpt_cys_sf"/>
</dbReference>
<dbReference type="GO" id="GO:0009966">
    <property type="term" value="P:regulation of signal transduction"/>
    <property type="evidence" value="ECO:0007669"/>
    <property type="project" value="TreeGrafter"/>
</dbReference>
<evidence type="ECO:0000256" key="2">
    <source>
        <dbReference type="ARBA" id="ARBA00022525"/>
    </source>
</evidence>
<reference evidence="7 8" key="1">
    <citation type="submission" date="2013-11" db="EMBL/GenBank/DDBJ databases">
        <title>Genome sequencing of Stegodyphus mimosarum.</title>
        <authorList>
            <person name="Bechsgaard J."/>
        </authorList>
    </citation>
    <scope>NUCLEOTIDE SEQUENCE [LARGE SCALE GENOMIC DNA]</scope>
</reference>
<dbReference type="GO" id="GO:0005520">
    <property type="term" value="F:insulin-like growth factor binding"/>
    <property type="evidence" value="ECO:0007669"/>
    <property type="project" value="InterPro"/>
</dbReference>
<feature type="domain" description="IGFBP N-terminal" evidence="6">
    <location>
        <begin position="33"/>
        <end position="108"/>
    </location>
</feature>
<dbReference type="InterPro" id="IPR000867">
    <property type="entry name" value="IGFBP-like"/>
</dbReference>
<evidence type="ECO:0000256" key="3">
    <source>
        <dbReference type="ARBA" id="ARBA00022729"/>
    </source>
</evidence>
<keyword evidence="2" id="KW-0964">Secreted</keyword>
<feature type="signal peptide" evidence="5">
    <location>
        <begin position="1"/>
        <end position="23"/>
    </location>
</feature>
<organism evidence="7 8">
    <name type="scientific">Stegodyphus mimosarum</name>
    <name type="common">African social velvet spider</name>
    <dbReference type="NCBI Taxonomy" id="407821"/>
    <lineage>
        <taxon>Eukaryota</taxon>
        <taxon>Metazoa</taxon>
        <taxon>Ecdysozoa</taxon>
        <taxon>Arthropoda</taxon>
        <taxon>Chelicerata</taxon>
        <taxon>Arachnida</taxon>
        <taxon>Araneae</taxon>
        <taxon>Araneomorphae</taxon>
        <taxon>Entelegynae</taxon>
        <taxon>Eresoidea</taxon>
        <taxon>Eresidae</taxon>
        <taxon>Stegodyphus</taxon>
    </lineage>
</organism>
<evidence type="ECO:0000313" key="7">
    <source>
        <dbReference type="EMBL" id="KFM59804.1"/>
    </source>
</evidence>
<dbReference type="PANTHER" id="PTHR14186">
    <property type="entry name" value="INSULIN-LIKE GROWTH FACTOR BINDING PROTEIN-RELATED"/>
    <property type="match status" value="1"/>
</dbReference>
<dbReference type="PROSITE" id="PS51323">
    <property type="entry name" value="IGFBP_N_2"/>
    <property type="match status" value="1"/>
</dbReference>
<keyword evidence="8" id="KW-1185">Reference proteome</keyword>
<evidence type="ECO:0000259" key="6">
    <source>
        <dbReference type="PROSITE" id="PS51323"/>
    </source>
</evidence>
<dbReference type="OrthoDB" id="5976811at2759"/>
<accession>A0A087T3W5</accession>
<gene>
    <name evidence="7" type="ORF">X975_06631</name>
</gene>
<protein>
    <recommendedName>
        <fullName evidence="6">IGFBP N-terminal domain-containing protein</fullName>
    </recommendedName>
</protein>
<dbReference type="EMBL" id="KK113282">
    <property type="protein sequence ID" value="KFM59804.1"/>
    <property type="molecule type" value="Genomic_DNA"/>
</dbReference>
<feature type="non-terminal residue" evidence="7">
    <location>
        <position position="109"/>
    </location>
</feature>
<dbReference type="OMA" id="CQPHPKY"/>
<proteinExistence type="predicted"/>
<dbReference type="Gene3D" id="4.10.40.20">
    <property type="match status" value="1"/>
</dbReference>
<dbReference type="GO" id="GO:0001558">
    <property type="term" value="P:regulation of cell growth"/>
    <property type="evidence" value="ECO:0007669"/>
    <property type="project" value="InterPro"/>
</dbReference>
<keyword evidence="3 5" id="KW-0732">Signal</keyword>
<dbReference type="Proteomes" id="UP000054359">
    <property type="component" value="Unassembled WGS sequence"/>
</dbReference>
<keyword evidence="4" id="KW-1015">Disulfide bond</keyword>
<dbReference type="AlphaFoldDB" id="A0A087T3W5"/>
<dbReference type="SUPFAM" id="SSF57184">
    <property type="entry name" value="Growth factor receptor domain"/>
    <property type="match status" value="1"/>
</dbReference>
<comment type="subcellular location">
    <subcellularLocation>
        <location evidence="1">Secreted</location>
    </subcellularLocation>
</comment>
<feature type="chain" id="PRO_5001829279" description="IGFBP N-terminal domain-containing protein" evidence="5">
    <location>
        <begin position="24"/>
        <end position="109"/>
    </location>
</feature>
<evidence type="ECO:0000256" key="1">
    <source>
        <dbReference type="ARBA" id="ARBA00004613"/>
    </source>
</evidence>
<dbReference type="InterPro" id="IPR011390">
    <property type="entry name" value="IGFBP_rP_mac25"/>
</dbReference>
<dbReference type="PANTHER" id="PTHR14186:SF20">
    <property type="entry name" value="CYSTEINE-RICH MOTOR NEURON 1 PROTEIN-LIKE"/>
    <property type="match status" value="1"/>
</dbReference>
<sequence length="109" mass="12054">MNMILLRIFELFIMLGLLSSSLASDDDFEDDEREVLCSDIVCDDYECPETDDCDYGLAPDVCGCCYTCAKGPGDSCGGMYDLAGRCTEGYYCQPHPKYPQLPGICVKVF</sequence>
<dbReference type="GO" id="GO:0005576">
    <property type="term" value="C:extracellular region"/>
    <property type="evidence" value="ECO:0007669"/>
    <property type="project" value="UniProtKB-SubCell"/>
</dbReference>
<evidence type="ECO:0000256" key="5">
    <source>
        <dbReference type="SAM" id="SignalP"/>
    </source>
</evidence>
<dbReference type="SMART" id="SM00121">
    <property type="entry name" value="IB"/>
    <property type="match status" value="1"/>
</dbReference>